<dbReference type="EMBL" id="CP029530">
    <property type="protein sequence ID" value="AYU81384.1"/>
    <property type="molecule type" value="Genomic_DNA"/>
</dbReference>
<protein>
    <submittedName>
        <fullName evidence="2">Uncharacterized protein</fullName>
    </submittedName>
</protein>
<name>A0A3S7X4K6_LEIDO</name>
<evidence type="ECO:0000256" key="1">
    <source>
        <dbReference type="SAM" id="MobiDB-lite"/>
    </source>
</evidence>
<gene>
    <name evidence="2" type="ORF">LdCL_310025700</name>
</gene>
<keyword evidence="3" id="KW-1185">Reference proteome</keyword>
<reference evidence="2 3" key="1">
    <citation type="journal article" date="2018" name="Sci. Rep.">
        <title>A complete Leishmania donovani reference genome identifies novel genetic variations associated with virulence.</title>
        <authorList>
            <person name="Lypaczewski P."/>
            <person name="Hoshizaki J."/>
            <person name="Zhang W.-W."/>
            <person name="McCall L.-I."/>
            <person name="Torcivia-Rodriguez J."/>
            <person name="Simonyan V."/>
            <person name="Kaur A."/>
            <person name="Dewar K."/>
            <person name="Matlashewski G."/>
        </authorList>
    </citation>
    <scope>NUCLEOTIDE SEQUENCE [LARGE SCALE GENOMIC DNA]</scope>
    <source>
        <strain evidence="2 3">LdCL</strain>
    </source>
</reference>
<dbReference type="AlphaFoldDB" id="A0A3S7X4K6"/>
<dbReference type="Proteomes" id="UP000274082">
    <property type="component" value="Chromosome 31"/>
</dbReference>
<accession>A0A3S7X4K6</accession>
<evidence type="ECO:0000313" key="2">
    <source>
        <dbReference type="EMBL" id="AYU81384.1"/>
    </source>
</evidence>
<sequence length="119" mass="12773">MAHKPQRPLAAAIKHPDSSQSVPKATLSSCSSCPAIQLAARRCAGEIAYMDPRSAWIRRDSLARRIYFELPGACVFGGQRALCELFARALACDTSPAMAAAALREGAARASEGWRRSVL</sequence>
<feature type="region of interest" description="Disordered" evidence="1">
    <location>
        <begin position="1"/>
        <end position="22"/>
    </location>
</feature>
<organism evidence="2 3">
    <name type="scientific">Leishmania donovani</name>
    <dbReference type="NCBI Taxonomy" id="5661"/>
    <lineage>
        <taxon>Eukaryota</taxon>
        <taxon>Discoba</taxon>
        <taxon>Euglenozoa</taxon>
        <taxon>Kinetoplastea</taxon>
        <taxon>Metakinetoplastina</taxon>
        <taxon>Trypanosomatida</taxon>
        <taxon>Trypanosomatidae</taxon>
        <taxon>Leishmaniinae</taxon>
        <taxon>Leishmania</taxon>
    </lineage>
</organism>
<dbReference type="VEuPathDB" id="TriTrypDB:LdCL_310025700"/>
<proteinExistence type="predicted"/>
<dbReference type="VEuPathDB" id="TriTrypDB:LDHU3_31.3190"/>
<evidence type="ECO:0000313" key="3">
    <source>
        <dbReference type="Proteomes" id="UP000274082"/>
    </source>
</evidence>